<keyword evidence="1" id="KW-0732">Signal</keyword>
<evidence type="ECO:0000256" key="1">
    <source>
        <dbReference type="SAM" id="SignalP"/>
    </source>
</evidence>
<organism evidence="3 4">
    <name type="scientific">Oligosphaera ethanolica</name>
    <dbReference type="NCBI Taxonomy" id="760260"/>
    <lineage>
        <taxon>Bacteria</taxon>
        <taxon>Pseudomonadati</taxon>
        <taxon>Lentisphaerota</taxon>
        <taxon>Oligosphaeria</taxon>
        <taxon>Oligosphaerales</taxon>
        <taxon>Oligosphaeraceae</taxon>
        <taxon>Oligosphaera</taxon>
    </lineage>
</organism>
<dbReference type="EMBL" id="JAUSVL010000001">
    <property type="protein sequence ID" value="MDQ0290647.1"/>
    <property type="molecule type" value="Genomic_DNA"/>
</dbReference>
<dbReference type="Proteomes" id="UP001238163">
    <property type="component" value="Unassembled WGS sequence"/>
</dbReference>
<proteinExistence type="predicted"/>
<name>A0AAE3VHE0_9BACT</name>
<comment type="caution">
    <text evidence="3">The sequence shown here is derived from an EMBL/GenBank/DDBJ whole genome shotgun (WGS) entry which is preliminary data.</text>
</comment>
<feature type="chain" id="PRO_5042157836" description="DUF4832 domain-containing protein" evidence="1">
    <location>
        <begin position="21"/>
        <end position="636"/>
    </location>
</feature>
<sequence>MMRRVVLSLAGLCASVVVIAARVEVQPAASDDILFNPGMGVYHQYPPAGLSAEHWSNEVCGVAYCRYNWSALNPEPGVYRFDEVLGAFHDVWYVKRGVPIAFRVMSQNMHAREEYVTPKWVFDLGVPSVEHVALTKQLQLDPVFWDERYLEQQEIFLQALGKWLEGRPGIEFMDIGAIGEWGEMHLARWTPEQLAATGYSHYKYVMAYRRIIDAHHQYMPRGTRIFLNVGGQKNHVINDYAFLRGMHFRQDGLKHNGASYFCGEWLYKPYAEKGVLCNYEFHSGYNEMVKKNWSLSQSIDVVLSEPISYLNSNLGIYGENVHPEVEAELRRVARKIGYRLRPKAVSYLDQVTTGNAKRLPVTITWTNDGLAAPSMSFVSEVSLWRAGEERPVLATRQFPAEPTTAWKPGVEIIQSGFLDLPADLPVGDYELRVGLVLPEHDQAIKLACAHRDAAGGCVAGVVKVVAATKEYPVLVYEDNFDDAARETAWGATSEDFQTEVVAGQGVDGSRCLRFFGDKVKNAWNYVGVGKLTQTVPWGSYRLSMKMKVIAYPDDVRGVPHPKLAIHDLEDKWLSNQNGTPYDMRRKGEWQELSVVLHLEDDERFLGSAIETGAYGTVIKGVEILLDDIRLELISEP</sequence>
<keyword evidence="4" id="KW-1185">Reference proteome</keyword>
<evidence type="ECO:0000313" key="3">
    <source>
        <dbReference type="EMBL" id="MDQ0290647.1"/>
    </source>
</evidence>
<reference evidence="3" key="1">
    <citation type="submission" date="2023-07" db="EMBL/GenBank/DDBJ databases">
        <title>Genomic Encyclopedia of Type Strains, Phase IV (KMG-IV): sequencing the most valuable type-strain genomes for metagenomic binning, comparative biology and taxonomic classification.</title>
        <authorList>
            <person name="Goeker M."/>
        </authorList>
    </citation>
    <scope>NUCLEOTIDE SEQUENCE</scope>
    <source>
        <strain evidence="3">DSM 24202</strain>
    </source>
</reference>
<feature type="domain" description="DUF4832" evidence="2">
    <location>
        <begin position="307"/>
        <end position="439"/>
    </location>
</feature>
<protein>
    <recommendedName>
        <fullName evidence="2">DUF4832 domain-containing protein</fullName>
    </recommendedName>
</protein>
<dbReference type="RefSeq" id="WP_307262339.1">
    <property type="nucleotide sequence ID" value="NZ_JAUSVL010000001.1"/>
</dbReference>
<dbReference type="Pfam" id="PF16116">
    <property type="entry name" value="DUF4832"/>
    <property type="match status" value="1"/>
</dbReference>
<accession>A0AAE3VHE0</accession>
<dbReference type="AlphaFoldDB" id="A0AAE3VHE0"/>
<dbReference type="InterPro" id="IPR032267">
    <property type="entry name" value="DUF4832"/>
</dbReference>
<evidence type="ECO:0000259" key="2">
    <source>
        <dbReference type="Pfam" id="PF16116"/>
    </source>
</evidence>
<evidence type="ECO:0000313" key="4">
    <source>
        <dbReference type="Proteomes" id="UP001238163"/>
    </source>
</evidence>
<feature type="signal peptide" evidence="1">
    <location>
        <begin position="1"/>
        <end position="20"/>
    </location>
</feature>
<gene>
    <name evidence="3" type="ORF">J3R75_002754</name>
</gene>